<gene>
    <name evidence="2" type="ORF">AWB69_03115</name>
</gene>
<feature type="compositionally biased region" description="Acidic residues" evidence="1">
    <location>
        <begin position="28"/>
        <end position="37"/>
    </location>
</feature>
<feature type="region of interest" description="Disordered" evidence="1">
    <location>
        <begin position="1"/>
        <end position="43"/>
    </location>
</feature>
<dbReference type="AlphaFoldDB" id="A0A158GRZ1"/>
<evidence type="ECO:0000256" key="1">
    <source>
        <dbReference type="SAM" id="MobiDB-lite"/>
    </source>
</evidence>
<protein>
    <submittedName>
        <fullName evidence="2">Uncharacterized protein</fullName>
    </submittedName>
</protein>
<feature type="compositionally biased region" description="Gly residues" evidence="1">
    <location>
        <begin position="9"/>
        <end position="19"/>
    </location>
</feature>
<proteinExistence type="predicted"/>
<sequence length="177" mass="18658">MCDQFCGADGAGLRSGTGPPGMSSPEGSEQDDEELEPGSESISDPIFGTGSLSALVVLMTPGNAVLADPVEERGASLYGIVHVKHGGILKPESVSTKQERIAELARNNPAMALTTLAHHIDYEWVKYAYDCTRKDGAVGVDGQTGEDYAANLEGCGAIRMLRSVTLKLLMSTGQWVS</sequence>
<name>A0A158GRZ1_9BURK</name>
<reference evidence="2 3" key="1">
    <citation type="submission" date="2016-01" db="EMBL/GenBank/DDBJ databases">
        <authorList>
            <person name="Oliw E.H."/>
        </authorList>
    </citation>
    <scope>NUCLEOTIDE SEQUENCE [LARGE SCALE GENOMIC DNA]</scope>
    <source>
        <strain evidence="2">LMG 27134</strain>
    </source>
</reference>
<dbReference type="EMBL" id="FCOK02000018">
    <property type="protein sequence ID" value="SAL34200.1"/>
    <property type="molecule type" value="Genomic_DNA"/>
</dbReference>
<evidence type="ECO:0000313" key="2">
    <source>
        <dbReference type="EMBL" id="SAL34200.1"/>
    </source>
</evidence>
<evidence type="ECO:0000313" key="3">
    <source>
        <dbReference type="Proteomes" id="UP000054683"/>
    </source>
</evidence>
<organism evidence="2 3">
    <name type="scientific">Caballeronia udeis</name>
    <dbReference type="NCBI Taxonomy" id="1232866"/>
    <lineage>
        <taxon>Bacteria</taxon>
        <taxon>Pseudomonadati</taxon>
        <taxon>Pseudomonadota</taxon>
        <taxon>Betaproteobacteria</taxon>
        <taxon>Burkholderiales</taxon>
        <taxon>Burkholderiaceae</taxon>
        <taxon>Caballeronia</taxon>
    </lineage>
</organism>
<accession>A0A158GRZ1</accession>
<dbReference type="Proteomes" id="UP000054683">
    <property type="component" value="Unassembled WGS sequence"/>
</dbReference>